<gene>
    <name evidence="2" type="ORF">VZ94_06975</name>
</gene>
<dbReference type="Pfam" id="PF00696">
    <property type="entry name" value="AA_kinase"/>
    <property type="match status" value="1"/>
</dbReference>
<dbReference type="Proteomes" id="UP000033684">
    <property type="component" value="Unassembled WGS sequence"/>
</dbReference>
<keyword evidence="2" id="KW-0808">Transferase</keyword>
<dbReference type="RefSeq" id="WP_045778683.1">
    <property type="nucleotide sequence ID" value="NZ_LAJX01000061.1"/>
</dbReference>
<proteinExistence type="predicted"/>
<dbReference type="AlphaFoldDB" id="A0A0F3INI3"/>
<reference evidence="3" key="1">
    <citation type="submission" date="2015-03" db="EMBL/GenBank/DDBJ databases">
        <title>Draft genome sequence of a novel methanotroph (Sn10-6) isolated from flooded ricefield rhizosphere in India.</title>
        <authorList>
            <person name="Pandit P.S."/>
            <person name="Pore S.D."/>
            <person name="Arora P."/>
            <person name="Kapse N.G."/>
            <person name="Dhakephalkar P.K."/>
            <person name="Rahalkar M.C."/>
        </authorList>
    </citation>
    <scope>NUCLEOTIDE SEQUENCE [LARGE SCALE GENOMIC DNA]</scope>
    <source>
        <strain evidence="3">Sn10-6</strain>
    </source>
</reference>
<dbReference type="InterPro" id="IPR036393">
    <property type="entry name" value="AceGlu_kinase-like_sf"/>
</dbReference>
<protein>
    <submittedName>
        <fullName evidence="2">Uridylate kinase</fullName>
    </submittedName>
</protein>
<dbReference type="EMBL" id="LAJX01000061">
    <property type="protein sequence ID" value="KJV07109.1"/>
    <property type="molecule type" value="Genomic_DNA"/>
</dbReference>
<comment type="caution">
    <text evidence="2">The sequence shown here is derived from an EMBL/GenBank/DDBJ whole genome shotgun (WGS) entry which is preliminary data.</text>
</comment>
<reference evidence="2 3" key="2">
    <citation type="journal article" date="2016" name="Microb. Ecol.">
        <title>Genome Characteristics of a Novel Type I Methanotroph (Sn10-6) Isolated from a Flooded Indian Rice Field.</title>
        <authorList>
            <person name="Rahalkar M.C."/>
            <person name="Pandit P.S."/>
            <person name="Dhakephalkar P.K."/>
            <person name="Pore S."/>
            <person name="Arora P."/>
            <person name="Kapse N."/>
        </authorList>
    </citation>
    <scope>NUCLEOTIDE SEQUENCE [LARGE SCALE GENOMIC DNA]</scope>
    <source>
        <strain evidence="2 3">Sn10-6</strain>
    </source>
</reference>
<dbReference type="OrthoDB" id="8526978at2"/>
<evidence type="ECO:0000313" key="3">
    <source>
        <dbReference type="Proteomes" id="UP000033684"/>
    </source>
</evidence>
<feature type="domain" description="Aspartate/glutamate/uridylate kinase" evidence="1">
    <location>
        <begin position="2"/>
        <end position="141"/>
    </location>
</feature>
<dbReference type="SUPFAM" id="SSF53633">
    <property type="entry name" value="Carbamate kinase-like"/>
    <property type="match status" value="1"/>
</dbReference>
<dbReference type="InterPro" id="IPR001048">
    <property type="entry name" value="Asp/Glu/Uridylate_kinase"/>
</dbReference>
<dbReference type="Gene3D" id="3.40.1160.10">
    <property type="entry name" value="Acetylglutamate kinase-like"/>
    <property type="match status" value="1"/>
</dbReference>
<evidence type="ECO:0000313" key="2">
    <source>
        <dbReference type="EMBL" id="KJV07109.1"/>
    </source>
</evidence>
<accession>A0A0F3INI3</accession>
<keyword evidence="3" id="KW-1185">Reference proteome</keyword>
<name>A0A0F3INI3_9GAMM</name>
<evidence type="ECO:0000259" key="1">
    <source>
        <dbReference type="Pfam" id="PF00696"/>
    </source>
</evidence>
<dbReference type="PATRIC" id="fig|1632867.3.peg.4863"/>
<sequence length="185" mass="20242">MKVIKLGGSLVSTGRLLKCLNHIEHNYAEPVVIVPGGGQFADVVRQLQQDWGFDDVTAHAMAILAMQQIALMIQGLKPKFALAHSVNDIQLVLQPSKVVIWSPVLAELNAAKINASWAITSDSLAAWLAQQLHADELILVKSALINSNDSLEQLTERGIVDPCFSTFCQDAHFLIKLINAELFYG</sequence>
<organism evidence="2 3">
    <name type="scientific">Methylocucumis oryzae</name>
    <dbReference type="NCBI Taxonomy" id="1632867"/>
    <lineage>
        <taxon>Bacteria</taxon>
        <taxon>Pseudomonadati</taxon>
        <taxon>Pseudomonadota</taxon>
        <taxon>Gammaproteobacteria</taxon>
        <taxon>Methylococcales</taxon>
        <taxon>Methylococcaceae</taxon>
        <taxon>Methylocucumis</taxon>
    </lineage>
</organism>
<keyword evidence="2" id="KW-0418">Kinase</keyword>
<dbReference type="GO" id="GO:0016301">
    <property type="term" value="F:kinase activity"/>
    <property type="evidence" value="ECO:0007669"/>
    <property type="project" value="UniProtKB-KW"/>
</dbReference>